<dbReference type="Proteomes" id="UP000663760">
    <property type="component" value="Chromosome 6"/>
</dbReference>
<dbReference type="EMBL" id="LR746269">
    <property type="protein sequence ID" value="CAA7398122.1"/>
    <property type="molecule type" value="Genomic_DNA"/>
</dbReference>
<dbReference type="GO" id="GO:0006974">
    <property type="term" value="P:DNA damage response"/>
    <property type="evidence" value="ECO:0007669"/>
    <property type="project" value="TreeGrafter"/>
</dbReference>
<dbReference type="InterPro" id="IPR038254">
    <property type="entry name" value="KIN17_WH-like_sf"/>
</dbReference>
<evidence type="ECO:0000256" key="1">
    <source>
        <dbReference type="ARBA" id="ARBA00004123"/>
    </source>
</evidence>
<dbReference type="InterPro" id="IPR041995">
    <property type="entry name" value="KOW_KIN17"/>
</dbReference>
<dbReference type="InterPro" id="IPR037321">
    <property type="entry name" value="KIN17-like"/>
</dbReference>
<feature type="compositionally biased region" description="Low complexity" evidence="9">
    <location>
        <begin position="192"/>
        <end position="202"/>
    </location>
</feature>
<dbReference type="FunFam" id="2.30.30.30:FF:000021">
    <property type="entry name" value="DNA/RNA-binding protein KIN17, putative"/>
    <property type="match status" value="1"/>
</dbReference>
<feature type="region of interest" description="Disordered" evidence="9">
    <location>
        <begin position="180"/>
        <end position="216"/>
    </location>
</feature>
<comment type="similarity">
    <text evidence="2">Belongs to the KIN17 family.</text>
</comment>
<dbReference type="GO" id="GO:0003690">
    <property type="term" value="F:double-stranded DNA binding"/>
    <property type="evidence" value="ECO:0007669"/>
    <property type="project" value="TreeGrafter"/>
</dbReference>
<sequence length="418" mass="46875">MGKNDFLTPKAIANRIKAKGLQKLRWYCQMCQKQCRDENGFKCHCMSESHQRQMQVFGQNPTRIVDGYSEEFETSFIDHVRRAHRFSRVAATVVYNEYIADRHHVHMNSTRWATLTEFVKHLGRIGKCKVEETPKGWFMTYIDRDSETIFKDRLKNKRLTADLVEEEKQERLIARQIERAMSAQQQSSGTVASPAPSSDSPAFQLQDNPEGSSTSAAASGKVAFSLAGTSAKPATGSSVPATPVLADDSKLQFGDKLDKLDGEKISKRAKTSGGNSNGVSSALDQLMKEEEKAKERSNRKDYWLCEGIVVKVMSRALADKGYYKQKGVVVKVIDKYVGEIEMLEKKHILRIDQEELETVIPQIGGLVRIVNGAYRGSNAKLLSVNTDKFCAKVQIEKGIYDGRVLSAVDYEDICKISQ</sequence>
<gene>
    <name evidence="11" type="ORF">SI8410_06008787</name>
</gene>
<reference evidence="11" key="1">
    <citation type="submission" date="2020-02" db="EMBL/GenBank/DDBJ databases">
        <authorList>
            <person name="Scholz U."/>
            <person name="Mascher M."/>
            <person name="Fiebig A."/>
        </authorList>
    </citation>
    <scope>NUCLEOTIDE SEQUENCE</scope>
</reference>
<keyword evidence="5" id="KW-0862">Zinc</keyword>
<dbReference type="GO" id="GO:0005634">
    <property type="term" value="C:nucleus"/>
    <property type="evidence" value="ECO:0007669"/>
    <property type="project" value="UniProtKB-SubCell"/>
</dbReference>
<dbReference type="FunFam" id="2.30.30.140:FF:000056">
    <property type="entry name" value="DNA/RNA-binding protein kin17-like"/>
    <property type="match status" value="1"/>
</dbReference>
<keyword evidence="7" id="KW-0539">Nucleus</keyword>
<dbReference type="AlphaFoldDB" id="A0A7I8KKZ0"/>
<dbReference type="CDD" id="cd13155">
    <property type="entry name" value="KOW_KIN17"/>
    <property type="match status" value="1"/>
</dbReference>
<dbReference type="FunFam" id="1.10.10.2030:FF:000001">
    <property type="entry name" value="DNA/RNA-binding protein KIN17, putative"/>
    <property type="match status" value="1"/>
</dbReference>
<evidence type="ECO:0000313" key="12">
    <source>
        <dbReference type="Proteomes" id="UP000663760"/>
    </source>
</evidence>
<dbReference type="Pfam" id="PF10357">
    <property type="entry name" value="WH_KIN17"/>
    <property type="match status" value="1"/>
</dbReference>
<keyword evidence="3" id="KW-0479">Metal-binding</keyword>
<feature type="compositionally biased region" description="Polar residues" evidence="9">
    <location>
        <begin position="203"/>
        <end position="216"/>
    </location>
</feature>
<keyword evidence="4" id="KW-0863">Zinc-finger</keyword>
<dbReference type="GO" id="GO:0008270">
    <property type="term" value="F:zinc ion binding"/>
    <property type="evidence" value="ECO:0007669"/>
    <property type="project" value="UniProtKB-KW"/>
</dbReference>
<name>A0A7I8KKZ0_SPIIN</name>
<accession>A0A7I8KKZ0</accession>
<dbReference type="InterPro" id="IPR041330">
    <property type="entry name" value="KN17_SH3"/>
</dbReference>
<evidence type="ECO:0000256" key="8">
    <source>
        <dbReference type="ARBA" id="ARBA00073416"/>
    </source>
</evidence>
<evidence type="ECO:0000256" key="3">
    <source>
        <dbReference type="ARBA" id="ARBA00022723"/>
    </source>
</evidence>
<dbReference type="InterPro" id="IPR019447">
    <property type="entry name" value="DNA/RNA-bd_Kin17_WH-like_dom"/>
</dbReference>
<keyword evidence="12" id="KW-1185">Reference proteome</keyword>
<evidence type="ECO:0000256" key="9">
    <source>
        <dbReference type="SAM" id="MobiDB-lite"/>
    </source>
</evidence>
<feature type="domain" description="DNA/RNA-binding protein Kin17 WH-like" evidence="10">
    <location>
        <begin position="52"/>
        <end position="178"/>
    </location>
</feature>
<dbReference type="PANTHER" id="PTHR12805:SF0">
    <property type="entry name" value="DNA_RNA-BINDING PROTEIN KIN17"/>
    <property type="match status" value="1"/>
</dbReference>
<dbReference type="Gene3D" id="2.30.30.30">
    <property type="match status" value="1"/>
</dbReference>
<proteinExistence type="inferred from homology"/>
<dbReference type="PANTHER" id="PTHR12805">
    <property type="entry name" value="KIN17 KIN, ANTIGENIC DETERMINANT OF RECA PROTEIN HOMOLOG"/>
    <property type="match status" value="1"/>
</dbReference>
<evidence type="ECO:0000259" key="10">
    <source>
        <dbReference type="SMART" id="SM01253"/>
    </source>
</evidence>
<dbReference type="GO" id="GO:0006260">
    <property type="term" value="P:DNA replication"/>
    <property type="evidence" value="ECO:0007669"/>
    <property type="project" value="TreeGrafter"/>
</dbReference>
<evidence type="ECO:0000256" key="4">
    <source>
        <dbReference type="ARBA" id="ARBA00022771"/>
    </source>
</evidence>
<keyword evidence="6" id="KW-0175">Coiled coil</keyword>
<dbReference type="SUPFAM" id="SSF57667">
    <property type="entry name" value="beta-beta-alpha zinc fingers"/>
    <property type="match status" value="1"/>
</dbReference>
<dbReference type="SMART" id="SM01253">
    <property type="entry name" value="Kin17_mid"/>
    <property type="match status" value="1"/>
</dbReference>
<dbReference type="Pfam" id="PF25092">
    <property type="entry name" value="SH3_KIN17_C"/>
    <property type="match status" value="1"/>
</dbReference>
<dbReference type="InterPro" id="IPR014722">
    <property type="entry name" value="Rib_uL2_dom2"/>
</dbReference>
<evidence type="ECO:0000256" key="7">
    <source>
        <dbReference type="ARBA" id="ARBA00023242"/>
    </source>
</evidence>
<comment type="subcellular location">
    <subcellularLocation>
        <location evidence="1">Nucleus</location>
    </subcellularLocation>
</comment>
<dbReference type="InterPro" id="IPR036236">
    <property type="entry name" value="Znf_C2H2_sf"/>
</dbReference>
<evidence type="ECO:0000256" key="6">
    <source>
        <dbReference type="ARBA" id="ARBA00023054"/>
    </source>
</evidence>
<organism evidence="11 12">
    <name type="scientific">Spirodela intermedia</name>
    <name type="common">Intermediate duckweed</name>
    <dbReference type="NCBI Taxonomy" id="51605"/>
    <lineage>
        <taxon>Eukaryota</taxon>
        <taxon>Viridiplantae</taxon>
        <taxon>Streptophyta</taxon>
        <taxon>Embryophyta</taxon>
        <taxon>Tracheophyta</taxon>
        <taxon>Spermatophyta</taxon>
        <taxon>Magnoliopsida</taxon>
        <taxon>Liliopsida</taxon>
        <taxon>Araceae</taxon>
        <taxon>Lemnoideae</taxon>
        <taxon>Spirodela</taxon>
    </lineage>
</organism>
<feature type="compositionally biased region" description="Polar residues" evidence="9">
    <location>
        <begin position="182"/>
        <end position="191"/>
    </location>
</feature>
<dbReference type="Pfam" id="PF25095">
    <property type="entry name" value="C2H2-zf_KIN17"/>
    <property type="match status" value="1"/>
</dbReference>
<evidence type="ECO:0000256" key="5">
    <source>
        <dbReference type="ARBA" id="ARBA00022833"/>
    </source>
</evidence>
<dbReference type="OrthoDB" id="10266249at2759"/>
<dbReference type="InterPro" id="IPR056767">
    <property type="entry name" value="C2H2-Znf_KIN17"/>
</dbReference>
<dbReference type="Gene3D" id="1.10.10.2030">
    <property type="entry name" value="DNA/RNA-binding protein Kin17, conserved domain"/>
    <property type="match status" value="1"/>
</dbReference>
<dbReference type="Gene3D" id="2.30.30.140">
    <property type="match status" value="1"/>
</dbReference>
<evidence type="ECO:0000313" key="11">
    <source>
        <dbReference type="EMBL" id="CAA7398122.1"/>
    </source>
</evidence>
<dbReference type="Pfam" id="PF18131">
    <property type="entry name" value="KN17_SH3"/>
    <property type="match status" value="1"/>
</dbReference>
<protein>
    <recommendedName>
        <fullName evidence="8">KIN17-like protein</fullName>
    </recommendedName>
</protein>
<evidence type="ECO:0000256" key="2">
    <source>
        <dbReference type="ARBA" id="ARBA00008517"/>
    </source>
</evidence>